<feature type="compositionally biased region" description="Basic and acidic residues" evidence="1">
    <location>
        <begin position="38"/>
        <end position="47"/>
    </location>
</feature>
<organism evidence="2 3">
    <name type="scientific">Arcticibacter svalbardensis MN12-7</name>
    <dbReference type="NCBI Taxonomy" id="1150600"/>
    <lineage>
        <taxon>Bacteria</taxon>
        <taxon>Pseudomonadati</taxon>
        <taxon>Bacteroidota</taxon>
        <taxon>Sphingobacteriia</taxon>
        <taxon>Sphingobacteriales</taxon>
        <taxon>Sphingobacteriaceae</taxon>
        <taxon>Arcticibacter</taxon>
    </lineage>
</organism>
<feature type="region of interest" description="Disordered" evidence="1">
    <location>
        <begin position="84"/>
        <end position="110"/>
    </location>
</feature>
<name>R9GWR2_9SPHI</name>
<gene>
    <name evidence="2" type="ORF">ADIARSV_0684</name>
</gene>
<evidence type="ECO:0000313" key="2">
    <source>
        <dbReference type="EMBL" id="EOR96171.1"/>
    </source>
</evidence>
<dbReference type="AlphaFoldDB" id="R9GWR2"/>
<reference evidence="2 3" key="1">
    <citation type="journal article" date="2013" name="Genome Announc.">
        <title>Draft Genome Sequence of Arcticibacter svalbardensis Strain MN12-7T, a Member of the Family Sphingobacteriaceae Isolated from an Arctic Soil Sample.</title>
        <authorList>
            <person name="Shivaji S."/>
            <person name="Ara S."/>
            <person name="Prasad S."/>
            <person name="Manasa B.P."/>
            <person name="Begum Z."/>
            <person name="Singh A."/>
            <person name="Kumar Pinnaka A."/>
        </authorList>
    </citation>
    <scope>NUCLEOTIDE SEQUENCE [LARGE SCALE GENOMIC DNA]</scope>
    <source>
        <strain evidence="2 3">MN12-7</strain>
    </source>
</reference>
<dbReference type="EMBL" id="AQPN01000023">
    <property type="protein sequence ID" value="EOR96171.1"/>
    <property type="molecule type" value="Genomic_DNA"/>
</dbReference>
<dbReference type="OrthoDB" id="793629at2"/>
<feature type="region of interest" description="Disordered" evidence="1">
    <location>
        <begin position="29"/>
        <end position="63"/>
    </location>
</feature>
<proteinExistence type="predicted"/>
<dbReference type="eggNOG" id="ENOG5033I45">
    <property type="taxonomic scope" value="Bacteria"/>
</dbReference>
<evidence type="ECO:0000313" key="3">
    <source>
        <dbReference type="Proteomes" id="UP000014174"/>
    </source>
</evidence>
<accession>R9GWR2</accession>
<dbReference type="Proteomes" id="UP000014174">
    <property type="component" value="Unassembled WGS sequence"/>
</dbReference>
<keyword evidence="3" id="KW-1185">Reference proteome</keyword>
<sequence>MEQYFPFIIAGGYFAYKIYTNFQKMQEEAKKRNPAVPHDGRVVEKPKTKGPVPSTMPKPSLAGQLKPAPFLVQEVDDPRHAEPTYKSVYEQPLHEKRAAKNKTSRPVKSAIPSRIKLSDKIIHDDVPEEVFHFDMREAVINQAILERPQY</sequence>
<protein>
    <submittedName>
        <fullName evidence="2">Uncharacterized protein</fullName>
    </submittedName>
</protein>
<dbReference type="STRING" id="1150600.ADIARSV_0684"/>
<evidence type="ECO:0000256" key="1">
    <source>
        <dbReference type="SAM" id="MobiDB-lite"/>
    </source>
</evidence>
<comment type="caution">
    <text evidence="2">The sequence shown here is derived from an EMBL/GenBank/DDBJ whole genome shotgun (WGS) entry which is preliminary data.</text>
</comment>
<dbReference type="RefSeq" id="WP_016193932.1">
    <property type="nucleotide sequence ID" value="NZ_AQPN01000023.1"/>
</dbReference>